<dbReference type="PANTHER" id="PTHR30562">
    <property type="entry name" value="UVRC/OXIDOREDUCTASE"/>
    <property type="match status" value="1"/>
</dbReference>
<dbReference type="Proteomes" id="UP001501476">
    <property type="component" value="Unassembled WGS sequence"/>
</dbReference>
<feature type="domain" description="GIY-YIG" evidence="14">
    <location>
        <begin position="224"/>
        <end position="302"/>
    </location>
</feature>
<dbReference type="SMART" id="SM00465">
    <property type="entry name" value="GIYc"/>
    <property type="match status" value="1"/>
</dbReference>
<keyword evidence="9" id="KW-0742">SOS response</keyword>
<dbReference type="SUPFAM" id="SSF53098">
    <property type="entry name" value="Ribonuclease H-like"/>
    <property type="match status" value="1"/>
</dbReference>
<name>A0ABN0T9R2_9GAMM</name>
<evidence type="ECO:0000313" key="16">
    <source>
        <dbReference type="Proteomes" id="UP001501476"/>
    </source>
</evidence>
<comment type="caution">
    <text evidence="15">The sequence shown here is derived from an EMBL/GenBank/DDBJ whole genome shotgun (WGS) entry which is preliminary data.</text>
</comment>
<dbReference type="Gene3D" id="3.30.420.10">
    <property type="entry name" value="Ribonuclease H-like superfamily/Ribonuclease H"/>
    <property type="match status" value="1"/>
</dbReference>
<comment type="catalytic activity">
    <reaction evidence="13">
        <text>DNA(n) + a 2'-deoxyribonucleoside 5'-triphosphate = DNA(n+1) + diphosphate</text>
        <dbReference type="Rhea" id="RHEA:22508"/>
        <dbReference type="Rhea" id="RHEA-COMP:17339"/>
        <dbReference type="Rhea" id="RHEA-COMP:17340"/>
        <dbReference type="ChEBI" id="CHEBI:33019"/>
        <dbReference type="ChEBI" id="CHEBI:61560"/>
        <dbReference type="ChEBI" id="CHEBI:173112"/>
        <dbReference type="EC" id="2.7.7.7"/>
    </reaction>
</comment>
<dbReference type="NCBIfam" id="TIGR00573">
    <property type="entry name" value="dnaq"/>
    <property type="match status" value="1"/>
</dbReference>
<keyword evidence="5" id="KW-0378">Hydrolase</keyword>
<keyword evidence="2" id="KW-0540">Nuclease</keyword>
<evidence type="ECO:0000256" key="7">
    <source>
        <dbReference type="ARBA" id="ARBA00022881"/>
    </source>
</evidence>
<dbReference type="InterPro" id="IPR013520">
    <property type="entry name" value="Ribonucl_H"/>
</dbReference>
<dbReference type="InterPro" id="IPR000305">
    <property type="entry name" value="GIY-YIG_endonuc"/>
</dbReference>
<dbReference type="EMBL" id="BAAADG010000002">
    <property type="protein sequence ID" value="GAA0216268.1"/>
    <property type="molecule type" value="Genomic_DNA"/>
</dbReference>
<dbReference type="CDD" id="cd06127">
    <property type="entry name" value="DEDDh"/>
    <property type="match status" value="1"/>
</dbReference>
<evidence type="ECO:0000313" key="15">
    <source>
        <dbReference type="EMBL" id="GAA0216268.1"/>
    </source>
</evidence>
<dbReference type="Pfam" id="PF00929">
    <property type="entry name" value="RNase_T"/>
    <property type="match status" value="1"/>
</dbReference>
<dbReference type="InterPro" id="IPR012337">
    <property type="entry name" value="RNaseH-like_sf"/>
</dbReference>
<protein>
    <recommendedName>
        <fullName evidence="10">Excinuclease cho</fullName>
        <ecNumber evidence="1">2.7.7.7</ecNumber>
    </recommendedName>
    <alternativeName>
        <fullName evidence="12">Endonuclease cho</fullName>
    </alternativeName>
    <alternativeName>
        <fullName evidence="11">UvrC homolog protein</fullName>
    </alternativeName>
</protein>
<evidence type="ECO:0000256" key="1">
    <source>
        <dbReference type="ARBA" id="ARBA00012417"/>
    </source>
</evidence>
<accession>A0ABN0T9R2</accession>
<reference evidence="15 16" key="1">
    <citation type="journal article" date="2019" name="Int. J. Syst. Evol. Microbiol.">
        <title>The Global Catalogue of Microorganisms (GCM) 10K type strain sequencing project: providing services to taxonomists for standard genome sequencing and annotation.</title>
        <authorList>
            <consortium name="The Broad Institute Genomics Platform"/>
            <consortium name="The Broad Institute Genome Sequencing Center for Infectious Disease"/>
            <person name="Wu L."/>
            <person name="Ma J."/>
        </authorList>
    </citation>
    <scope>NUCLEOTIDE SEQUENCE [LARGE SCALE GENOMIC DNA]</scope>
    <source>
        <strain evidence="15 16">JCM 6886</strain>
    </source>
</reference>
<evidence type="ECO:0000256" key="6">
    <source>
        <dbReference type="ARBA" id="ARBA00022839"/>
    </source>
</evidence>
<evidence type="ECO:0000256" key="11">
    <source>
        <dbReference type="ARBA" id="ARBA00042138"/>
    </source>
</evidence>
<keyword evidence="4" id="KW-0228">DNA excision</keyword>
<dbReference type="InterPro" id="IPR047296">
    <property type="entry name" value="GIY-YIG_UvrC_Cho"/>
</dbReference>
<dbReference type="Gene3D" id="3.40.1440.10">
    <property type="entry name" value="GIY-YIG endonuclease"/>
    <property type="match status" value="1"/>
</dbReference>
<evidence type="ECO:0000256" key="2">
    <source>
        <dbReference type="ARBA" id="ARBA00022722"/>
    </source>
</evidence>
<evidence type="ECO:0000256" key="4">
    <source>
        <dbReference type="ARBA" id="ARBA00022769"/>
    </source>
</evidence>
<dbReference type="PANTHER" id="PTHR30562:SF10">
    <property type="entry name" value="EXCINUCLEASE CHO"/>
    <property type="match status" value="1"/>
</dbReference>
<dbReference type="PROSITE" id="PS50164">
    <property type="entry name" value="GIY_YIG"/>
    <property type="match status" value="1"/>
</dbReference>
<keyword evidence="16" id="KW-1185">Reference proteome</keyword>
<keyword evidence="6" id="KW-0269">Exonuclease</keyword>
<organism evidence="15 16">
    <name type="scientific">Methylophaga marina</name>
    <dbReference type="NCBI Taxonomy" id="45495"/>
    <lineage>
        <taxon>Bacteria</taxon>
        <taxon>Pseudomonadati</taxon>
        <taxon>Pseudomonadota</taxon>
        <taxon>Gammaproteobacteria</taxon>
        <taxon>Thiotrichales</taxon>
        <taxon>Piscirickettsiaceae</taxon>
        <taxon>Methylophaga</taxon>
    </lineage>
</organism>
<dbReference type="EC" id="2.7.7.7" evidence="1"/>
<sequence>MSSIVHSAVVDILVHPSRIMIKLTCFPEHMILLDCETTGGRASRDRITEIGLIEIKDGEVQSRWQSLINPGRPIPPWIHKITGINDEMVADAPAFEDIAESLYQRLQNVILVAHNARFDYSFLKQEFKRAGYDYSAKTLCSVKLSRRLFPQHQGHSLDKIIQRHQIAVKDRHRAMADTEVILTYFTLIQQQIDAAVIQQTIADILKRPSLPSHLDNTLIQKLPEKPGIYQFYDEGGTLLYIGKSVNIKERVLSHFSADHRHHKELDISQQLHHIDWIETPSDFGAQLLENSYIKQTSPRYNRRQTKIKKLYQINKTLNKDGYAELDIMVADMTDASDITSKYGLFRSKKQAQTKLLDLISQYKLCQRLCHIEKKASGPCFSYQLKKCLGACCGKEQAKLYNLRVDMALTHIKNQQWPWSTPIIVEEQSPTNNGGDSHFHLIDQWCYLGQVDGHTTPNTRLLKQPQDSIFFDIDTYKILLRFLAPTKLSHFPYLRIHPLENSASVSMNSWG</sequence>
<evidence type="ECO:0000259" key="14">
    <source>
        <dbReference type="PROSITE" id="PS50164"/>
    </source>
</evidence>
<dbReference type="Pfam" id="PF01541">
    <property type="entry name" value="GIY-YIG"/>
    <property type="match status" value="1"/>
</dbReference>
<dbReference type="InterPro" id="IPR036397">
    <property type="entry name" value="RNaseH_sf"/>
</dbReference>
<keyword evidence="3" id="KW-0227">DNA damage</keyword>
<dbReference type="InterPro" id="IPR006054">
    <property type="entry name" value="DnaQ"/>
</dbReference>
<evidence type="ECO:0000256" key="8">
    <source>
        <dbReference type="ARBA" id="ARBA00023204"/>
    </source>
</evidence>
<gene>
    <name evidence="15" type="ORF">GCM10008964_04800</name>
</gene>
<evidence type="ECO:0000256" key="3">
    <source>
        <dbReference type="ARBA" id="ARBA00022763"/>
    </source>
</evidence>
<evidence type="ECO:0000256" key="9">
    <source>
        <dbReference type="ARBA" id="ARBA00023236"/>
    </source>
</evidence>
<dbReference type="InterPro" id="IPR050066">
    <property type="entry name" value="UvrABC_protein_C"/>
</dbReference>
<dbReference type="InterPro" id="IPR035901">
    <property type="entry name" value="GIY-YIG_endonuc_sf"/>
</dbReference>
<evidence type="ECO:0000256" key="10">
    <source>
        <dbReference type="ARBA" id="ARBA00040756"/>
    </source>
</evidence>
<keyword evidence="8" id="KW-0234">DNA repair</keyword>
<evidence type="ECO:0000256" key="5">
    <source>
        <dbReference type="ARBA" id="ARBA00022801"/>
    </source>
</evidence>
<dbReference type="SUPFAM" id="SSF82771">
    <property type="entry name" value="GIY-YIG endonuclease"/>
    <property type="match status" value="1"/>
</dbReference>
<dbReference type="RefSeq" id="WP_286303607.1">
    <property type="nucleotide sequence ID" value="NZ_AP027741.1"/>
</dbReference>
<evidence type="ECO:0000256" key="12">
    <source>
        <dbReference type="ARBA" id="ARBA00042732"/>
    </source>
</evidence>
<keyword evidence="7" id="KW-0267">Excision nuclease</keyword>
<dbReference type="CDD" id="cd10434">
    <property type="entry name" value="GIY-YIG_UvrC_Cho"/>
    <property type="match status" value="1"/>
</dbReference>
<evidence type="ECO:0000256" key="13">
    <source>
        <dbReference type="ARBA" id="ARBA00049244"/>
    </source>
</evidence>
<proteinExistence type="predicted"/>
<dbReference type="SMART" id="SM00479">
    <property type="entry name" value="EXOIII"/>
    <property type="match status" value="1"/>
</dbReference>